<feature type="domain" description="Zn(2)-C6 fungal-type" evidence="9">
    <location>
        <begin position="41"/>
        <end position="71"/>
    </location>
</feature>
<gene>
    <name evidence="10" type="ORF">NW768_011477</name>
</gene>
<dbReference type="PANTHER" id="PTHR31313">
    <property type="entry name" value="TY1 ENHANCER ACTIVATOR"/>
    <property type="match status" value="1"/>
</dbReference>
<keyword evidence="7" id="KW-0539">Nucleus</keyword>
<dbReference type="InterPro" id="IPR001138">
    <property type="entry name" value="Zn2Cys6_DnaBD"/>
</dbReference>
<dbReference type="Gene3D" id="4.10.240.10">
    <property type="entry name" value="Zn(2)-C6 fungal-type DNA-binding domain"/>
    <property type="match status" value="1"/>
</dbReference>
<dbReference type="PROSITE" id="PS00463">
    <property type="entry name" value="ZN2_CY6_FUNGAL_1"/>
    <property type="match status" value="1"/>
</dbReference>
<evidence type="ECO:0000313" key="11">
    <source>
        <dbReference type="Proteomes" id="UP001152024"/>
    </source>
</evidence>
<keyword evidence="3" id="KW-0862">Zinc</keyword>
<dbReference type="SUPFAM" id="SSF57701">
    <property type="entry name" value="Zn2/Cys6 DNA-binding domain"/>
    <property type="match status" value="1"/>
</dbReference>
<protein>
    <recommendedName>
        <fullName evidence="9">Zn(2)-C6 fungal-type domain-containing protein</fullName>
    </recommendedName>
</protein>
<dbReference type="Pfam" id="PF00172">
    <property type="entry name" value="Zn_clus"/>
    <property type="match status" value="1"/>
</dbReference>
<dbReference type="SMART" id="SM00066">
    <property type="entry name" value="GAL4"/>
    <property type="match status" value="1"/>
</dbReference>
<dbReference type="PROSITE" id="PS50048">
    <property type="entry name" value="ZN2_CY6_FUNGAL_2"/>
    <property type="match status" value="1"/>
</dbReference>
<keyword evidence="4" id="KW-0805">Transcription regulation</keyword>
<dbReference type="EMBL" id="JAOQBH010000029">
    <property type="protein sequence ID" value="KAJ4113947.1"/>
    <property type="molecule type" value="Genomic_DNA"/>
</dbReference>
<feature type="region of interest" description="Disordered" evidence="8">
    <location>
        <begin position="1"/>
        <end position="28"/>
    </location>
</feature>
<comment type="caution">
    <text evidence="10">The sequence shown here is derived from an EMBL/GenBank/DDBJ whole genome shotgun (WGS) entry which is preliminary data.</text>
</comment>
<evidence type="ECO:0000259" key="9">
    <source>
        <dbReference type="PROSITE" id="PS50048"/>
    </source>
</evidence>
<keyword evidence="5" id="KW-0238">DNA-binding</keyword>
<dbReference type="Proteomes" id="UP001152024">
    <property type="component" value="Unassembled WGS sequence"/>
</dbReference>
<evidence type="ECO:0000256" key="6">
    <source>
        <dbReference type="ARBA" id="ARBA00023163"/>
    </source>
</evidence>
<evidence type="ECO:0000256" key="5">
    <source>
        <dbReference type="ARBA" id="ARBA00023125"/>
    </source>
</evidence>
<dbReference type="InterPro" id="IPR051615">
    <property type="entry name" value="Transcr_Regulatory_Elem"/>
</dbReference>
<organism evidence="10 11">
    <name type="scientific">Fusarium equiseti</name>
    <name type="common">Fusarium scirpi</name>
    <dbReference type="NCBI Taxonomy" id="61235"/>
    <lineage>
        <taxon>Eukaryota</taxon>
        <taxon>Fungi</taxon>
        <taxon>Dikarya</taxon>
        <taxon>Ascomycota</taxon>
        <taxon>Pezizomycotina</taxon>
        <taxon>Sordariomycetes</taxon>
        <taxon>Hypocreomycetidae</taxon>
        <taxon>Hypocreales</taxon>
        <taxon>Nectriaceae</taxon>
        <taxon>Fusarium</taxon>
        <taxon>Fusarium incarnatum-equiseti species complex</taxon>
    </lineage>
</organism>
<keyword evidence="6" id="KW-0804">Transcription</keyword>
<evidence type="ECO:0000256" key="1">
    <source>
        <dbReference type="ARBA" id="ARBA00004123"/>
    </source>
</evidence>
<evidence type="ECO:0000256" key="3">
    <source>
        <dbReference type="ARBA" id="ARBA00022833"/>
    </source>
</evidence>
<sequence length="326" mass="36241">MTPSSTKLRSLLPRSSDSPDHVPTPGVAPRRRVAGAKVVTACRPCRTRKIKCDGVLPECGVCRYKSRTCEYPTQEALIRNLVQKQEALEDNVESLTSLFRYLQNRPADEANNLFERIRNGLSMKTALEFIRAEGDNSTLPDRPPNAEDKWTQQAKNGDSLSENEIFSIEASEAVVQTLQQGVDCFFSSLGTMYPIYTRPEVDKIMTTFLASENCSDDSINKRIAYGELLAICALGLQYDRQRSPSGNAKICTQFFEKAQSIVDYVLEKSPLRAMRICFCLGCYSVTAKSSLAITYAGKLSLGQCRKKLLTHAFHQIEGSLSAVRLG</sequence>
<proteinExistence type="predicted"/>
<accession>A0ABQ8QXN7</accession>
<feature type="region of interest" description="Disordered" evidence="8">
    <location>
        <begin position="134"/>
        <end position="154"/>
    </location>
</feature>
<evidence type="ECO:0000256" key="8">
    <source>
        <dbReference type="SAM" id="MobiDB-lite"/>
    </source>
</evidence>
<evidence type="ECO:0000256" key="2">
    <source>
        <dbReference type="ARBA" id="ARBA00022723"/>
    </source>
</evidence>
<name>A0ABQ8QXN7_FUSEQ</name>
<dbReference type="CDD" id="cd12148">
    <property type="entry name" value="fungal_TF_MHR"/>
    <property type="match status" value="1"/>
</dbReference>
<keyword evidence="11" id="KW-1185">Reference proteome</keyword>
<comment type="subcellular location">
    <subcellularLocation>
        <location evidence="1">Nucleus</location>
    </subcellularLocation>
</comment>
<dbReference type="InterPro" id="IPR036864">
    <property type="entry name" value="Zn2-C6_fun-type_DNA-bd_sf"/>
</dbReference>
<evidence type="ECO:0000256" key="7">
    <source>
        <dbReference type="ARBA" id="ARBA00023242"/>
    </source>
</evidence>
<evidence type="ECO:0000256" key="4">
    <source>
        <dbReference type="ARBA" id="ARBA00023015"/>
    </source>
</evidence>
<reference evidence="10" key="1">
    <citation type="submission" date="2022-09" db="EMBL/GenBank/DDBJ databases">
        <title>Fusarium specimens isolated from Avocado Roots.</title>
        <authorList>
            <person name="Stajich J."/>
            <person name="Roper C."/>
            <person name="Heimlech-Rivalta G."/>
        </authorList>
    </citation>
    <scope>NUCLEOTIDE SEQUENCE</scope>
    <source>
        <strain evidence="10">CF00095</strain>
    </source>
</reference>
<evidence type="ECO:0000313" key="10">
    <source>
        <dbReference type="EMBL" id="KAJ4113947.1"/>
    </source>
</evidence>
<keyword evidence="2" id="KW-0479">Metal-binding</keyword>
<dbReference type="CDD" id="cd00067">
    <property type="entry name" value="GAL4"/>
    <property type="match status" value="1"/>
</dbReference>
<dbReference type="PANTHER" id="PTHR31313:SF81">
    <property type="entry name" value="TY1 ENHANCER ACTIVATOR"/>
    <property type="match status" value="1"/>
</dbReference>